<proteinExistence type="predicted"/>
<gene>
    <name evidence="2" type="ORF">H5410_041055</name>
</gene>
<organism evidence="2 3">
    <name type="scientific">Solanum commersonii</name>
    <name type="common">Commerson's wild potato</name>
    <name type="synonym">Commerson's nightshade</name>
    <dbReference type="NCBI Taxonomy" id="4109"/>
    <lineage>
        <taxon>Eukaryota</taxon>
        <taxon>Viridiplantae</taxon>
        <taxon>Streptophyta</taxon>
        <taxon>Embryophyta</taxon>
        <taxon>Tracheophyta</taxon>
        <taxon>Spermatophyta</taxon>
        <taxon>Magnoliopsida</taxon>
        <taxon>eudicotyledons</taxon>
        <taxon>Gunneridae</taxon>
        <taxon>Pentapetalae</taxon>
        <taxon>asterids</taxon>
        <taxon>lamiids</taxon>
        <taxon>Solanales</taxon>
        <taxon>Solanaceae</taxon>
        <taxon>Solanoideae</taxon>
        <taxon>Solaneae</taxon>
        <taxon>Solanum</taxon>
    </lineage>
</organism>
<dbReference type="EMBL" id="JACXVP010000008">
    <property type="protein sequence ID" value="KAG5590541.1"/>
    <property type="molecule type" value="Genomic_DNA"/>
</dbReference>
<feature type="domain" description="At2g35280-like TPR" evidence="1">
    <location>
        <begin position="140"/>
        <end position="209"/>
    </location>
</feature>
<reference evidence="2 3" key="1">
    <citation type="submission" date="2020-09" db="EMBL/GenBank/DDBJ databases">
        <title>De no assembly of potato wild relative species, Solanum commersonii.</title>
        <authorList>
            <person name="Cho K."/>
        </authorList>
    </citation>
    <scope>NUCLEOTIDE SEQUENCE [LARGE SCALE GENOMIC DNA]</scope>
    <source>
        <strain evidence="2">LZ3.2</strain>
        <tissue evidence="2">Leaf</tissue>
    </source>
</reference>
<dbReference type="InterPro" id="IPR057136">
    <property type="entry name" value="At2g35280_TPR_dom"/>
</dbReference>
<evidence type="ECO:0000313" key="2">
    <source>
        <dbReference type="EMBL" id="KAG5590541.1"/>
    </source>
</evidence>
<dbReference type="Pfam" id="PF23310">
    <property type="entry name" value="TPR_27"/>
    <property type="match status" value="1"/>
</dbReference>
<evidence type="ECO:0000259" key="1">
    <source>
        <dbReference type="Pfam" id="PF23310"/>
    </source>
</evidence>
<dbReference type="AlphaFoldDB" id="A0A9J5XRY6"/>
<dbReference type="Proteomes" id="UP000824120">
    <property type="component" value="Chromosome 8"/>
</dbReference>
<protein>
    <recommendedName>
        <fullName evidence="1">At2g35280-like TPR domain-containing protein</fullName>
    </recommendedName>
</protein>
<dbReference type="OrthoDB" id="1865546at2759"/>
<keyword evidence="3" id="KW-1185">Reference proteome</keyword>
<comment type="caution">
    <text evidence="2">The sequence shown here is derived from an EMBL/GenBank/DDBJ whole genome shotgun (WGS) entry which is preliminary data.</text>
</comment>
<name>A0A9J5XRY6_SOLCO</name>
<accession>A0A9J5XRY6</accession>
<evidence type="ECO:0000313" key="3">
    <source>
        <dbReference type="Proteomes" id="UP000824120"/>
    </source>
</evidence>
<sequence>MTFKNKEELANSLKIACLKKDFRLKKVINSRNAMAALRAQYGVNFGNLIYEYYSPYYSVEKYIMTYCEEIHPVPPEDSWIVPLDIIEREYLFHMLIQENLEEGDIRDVVELVNHFQQEKISVPSRVLNQVVNEPSVYQKVDYFHDSDPNGLGMLNQRADGGDLGASYMLALISIFEGGESMREGIMFIAIMRKTESLKLRRCRQKLQYILF</sequence>